<dbReference type="PANTHER" id="PTHR34545:SF7">
    <property type="entry name" value="CLAVATA3_ESR (CLE)-RELATED PROTEIN 16"/>
    <property type="match status" value="1"/>
</dbReference>
<organism evidence="3 4">
    <name type="scientific">Eucalyptus globulus</name>
    <name type="common">Tasmanian blue gum</name>
    <dbReference type="NCBI Taxonomy" id="34317"/>
    <lineage>
        <taxon>Eukaryota</taxon>
        <taxon>Viridiplantae</taxon>
        <taxon>Streptophyta</taxon>
        <taxon>Embryophyta</taxon>
        <taxon>Tracheophyta</taxon>
        <taxon>Spermatophyta</taxon>
        <taxon>Magnoliopsida</taxon>
        <taxon>eudicotyledons</taxon>
        <taxon>Gunneridae</taxon>
        <taxon>Pentapetalae</taxon>
        <taxon>rosids</taxon>
        <taxon>malvids</taxon>
        <taxon>Myrtales</taxon>
        <taxon>Myrtaceae</taxon>
        <taxon>Myrtoideae</taxon>
        <taxon>Eucalypteae</taxon>
        <taxon>Eucalyptus</taxon>
    </lineage>
</organism>
<keyword evidence="2" id="KW-0472">Membrane</keyword>
<dbReference type="PANTHER" id="PTHR34545">
    <property type="entry name" value="CLAVATA3/ESR (CLE)-RELATED PROTEIN 22"/>
    <property type="match status" value="1"/>
</dbReference>
<dbReference type="EMBL" id="JBJKBG010000002">
    <property type="protein sequence ID" value="KAL3751241.1"/>
    <property type="molecule type" value="Genomic_DNA"/>
</dbReference>
<dbReference type="Proteomes" id="UP001634007">
    <property type="component" value="Unassembled WGS sequence"/>
</dbReference>
<sequence length="131" mass="14033">MTASAESARTRTGRRHCIGARSAVFLLWVVVVFSAELILLLAVQDKSTRATTSRSVSSEASDKIGATTSSDRSAASRVRSLPRKAKTFHAVTVRAPSNPSSDELANGSGDPDTVYEEDKRIIHTGPNPLHN</sequence>
<dbReference type="AlphaFoldDB" id="A0ABD3LLW9"/>
<reference evidence="3 4" key="1">
    <citation type="submission" date="2024-11" db="EMBL/GenBank/DDBJ databases">
        <title>Chromosome-level genome assembly of Eucalyptus globulus Labill. provides insights into its genome evolution.</title>
        <authorList>
            <person name="Li X."/>
        </authorList>
    </citation>
    <scope>NUCLEOTIDE SEQUENCE [LARGE SCALE GENOMIC DNA]</scope>
    <source>
        <strain evidence="3">CL2024</strain>
        <tissue evidence="3">Fresh tender leaves</tissue>
    </source>
</reference>
<evidence type="ECO:0000256" key="2">
    <source>
        <dbReference type="SAM" id="Phobius"/>
    </source>
</evidence>
<accession>A0ABD3LLW9</accession>
<protein>
    <submittedName>
        <fullName evidence="3">Uncharacterized protein</fullName>
    </submittedName>
</protein>
<feature type="transmembrane region" description="Helical" evidence="2">
    <location>
        <begin position="23"/>
        <end position="43"/>
    </location>
</feature>
<gene>
    <name evidence="3" type="ORF">ACJRO7_012117</name>
</gene>
<comment type="caution">
    <text evidence="3">The sequence shown here is derived from an EMBL/GenBank/DDBJ whole genome shotgun (WGS) entry which is preliminary data.</text>
</comment>
<evidence type="ECO:0000313" key="3">
    <source>
        <dbReference type="EMBL" id="KAL3751241.1"/>
    </source>
</evidence>
<dbReference type="InterPro" id="IPR033249">
    <property type="entry name" value="CLE_plant"/>
</dbReference>
<keyword evidence="4" id="KW-1185">Reference proteome</keyword>
<feature type="compositionally biased region" description="Low complexity" evidence="1">
    <location>
        <begin position="66"/>
        <end position="79"/>
    </location>
</feature>
<feature type="region of interest" description="Disordered" evidence="1">
    <location>
        <begin position="46"/>
        <end position="131"/>
    </location>
</feature>
<name>A0ABD3LLW9_EUCGL</name>
<evidence type="ECO:0000313" key="4">
    <source>
        <dbReference type="Proteomes" id="UP001634007"/>
    </source>
</evidence>
<feature type="compositionally biased region" description="Low complexity" evidence="1">
    <location>
        <begin position="49"/>
        <end position="59"/>
    </location>
</feature>
<keyword evidence="2" id="KW-1133">Transmembrane helix</keyword>
<evidence type="ECO:0000256" key="1">
    <source>
        <dbReference type="SAM" id="MobiDB-lite"/>
    </source>
</evidence>
<keyword evidence="2" id="KW-0812">Transmembrane</keyword>
<proteinExistence type="predicted"/>